<evidence type="ECO:0000313" key="6">
    <source>
        <dbReference type="EMBL" id="QMU27888.1"/>
    </source>
</evidence>
<dbReference type="InterPro" id="IPR024775">
    <property type="entry name" value="DinB-like"/>
</dbReference>
<feature type="domain" description="DinB-like" evidence="5">
    <location>
        <begin position="37"/>
        <end position="170"/>
    </location>
</feature>
<proteinExistence type="inferred from homology"/>
<dbReference type="EMBL" id="CP055153">
    <property type="protein sequence ID" value="QMU27888.1"/>
    <property type="molecule type" value="Genomic_DNA"/>
</dbReference>
<dbReference type="KEGG" id="add:HUW48_07460"/>
<evidence type="ECO:0000256" key="3">
    <source>
        <dbReference type="ARBA" id="ARBA00022801"/>
    </source>
</evidence>
<keyword evidence="6" id="KW-0808">Transferase</keyword>
<reference evidence="6 7" key="1">
    <citation type="submission" date="2020-08" db="EMBL/GenBank/DDBJ databases">
        <title>Adhaeribacter dokdonensis sp. nov., isolated from the rhizosphere of Elymus tsukushiensis, a plant native to the Dokdo Islands, Republic of Korea.</title>
        <authorList>
            <person name="Ghim S.Y."/>
        </authorList>
    </citation>
    <scope>NUCLEOTIDE SEQUENCE [LARGE SCALE GENOMIC DNA]</scope>
    <source>
        <strain evidence="6 7">KUDC8001</strain>
    </source>
</reference>
<dbReference type="InterPro" id="IPR023774">
    <property type="entry name" value="Put_metal_dep_hydrolase_YfiT"/>
</dbReference>
<dbReference type="Pfam" id="PF12867">
    <property type="entry name" value="DinB_2"/>
    <property type="match status" value="1"/>
</dbReference>
<keyword evidence="7" id="KW-1185">Reference proteome</keyword>
<accession>A0A7L7L507</accession>
<organism evidence="6 7">
    <name type="scientific">Adhaeribacter radiodurans</name>
    <dbReference type="NCBI Taxonomy" id="2745197"/>
    <lineage>
        <taxon>Bacteria</taxon>
        <taxon>Pseudomonadati</taxon>
        <taxon>Bacteroidota</taxon>
        <taxon>Cytophagia</taxon>
        <taxon>Cytophagales</taxon>
        <taxon>Hymenobacteraceae</taxon>
        <taxon>Adhaeribacter</taxon>
    </lineage>
</organism>
<keyword evidence="1" id="KW-0963">Cytoplasm</keyword>
<evidence type="ECO:0000256" key="1">
    <source>
        <dbReference type="ARBA" id="ARBA00022490"/>
    </source>
</evidence>
<dbReference type="NCBIfam" id="NF009807">
    <property type="entry name" value="PRK13291.1"/>
    <property type="match status" value="1"/>
</dbReference>
<dbReference type="InterPro" id="IPR034660">
    <property type="entry name" value="DinB/YfiT-like"/>
</dbReference>
<dbReference type="RefSeq" id="WP_182415079.1">
    <property type="nucleotide sequence ID" value="NZ_CP055153.1"/>
</dbReference>
<dbReference type="SUPFAM" id="SSF109854">
    <property type="entry name" value="DinB/YfiT-like putative metalloenzymes"/>
    <property type="match status" value="1"/>
</dbReference>
<dbReference type="GO" id="GO:0016787">
    <property type="term" value="F:hydrolase activity"/>
    <property type="evidence" value="ECO:0007669"/>
    <property type="project" value="UniProtKB-KW"/>
</dbReference>
<dbReference type="AlphaFoldDB" id="A0A7L7L507"/>
<dbReference type="Proteomes" id="UP000514509">
    <property type="component" value="Chromosome"/>
</dbReference>
<keyword evidence="2" id="KW-0479">Metal-binding</keyword>
<keyword evidence="4" id="KW-0862">Zinc</keyword>
<evidence type="ECO:0000256" key="2">
    <source>
        <dbReference type="ARBA" id="ARBA00022723"/>
    </source>
</evidence>
<name>A0A7L7L507_9BACT</name>
<evidence type="ECO:0000313" key="7">
    <source>
        <dbReference type="Proteomes" id="UP000514509"/>
    </source>
</evidence>
<evidence type="ECO:0000256" key="4">
    <source>
        <dbReference type="ARBA" id="ARBA00022833"/>
    </source>
</evidence>
<dbReference type="GO" id="GO:0016740">
    <property type="term" value="F:transferase activity"/>
    <property type="evidence" value="ECO:0007669"/>
    <property type="project" value="UniProtKB-KW"/>
</dbReference>
<dbReference type="GO" id="GO:0046872">
    <property type="term" value="F:metal ion binding"/>
    <property type="evidence" value="ECO:0007669"/>
    <property type="project" value="UniProtKB-KW"/>
</dbReference>
<keyword evidence="3" id="KW-0378">Hydrolase</keyword>
<dbReference type="Gene3D" id="1.20.120.450">
    <property type="entry name" value="dinb family like domain"/>
    <property type="match status" value="1"/>
</dbReference>
<evidence type="ECO:0000259" key="5">
    <source>
        <dbReference type="Pfam" id="PF12867"/>
    </source>
</evidence>
<dbReference type="HAMAP" id="MF_01256">
    <property type="entry name" value="YfiT_hydrol"/>
    <property type="match status" value="1"/>
</dbReference>
<sequence>MESKNLESLRYPIGIYTPKPNVPIEELKKYIQDITHLPAQLRKAVKDLSEKELDTPYRPGGWTVRQTVNHIADSHINSYTRFKLALTEDKPVIKTYEEHLWAELEDGKYAPVNMSLLLLEALHLRWVMLLESLTPEQWQRVFVHPTLGEVNLSNAVGLYSWHGQHHVAHITELRKRNFDR</sequence>
<gene>
    <name evidence="6" type="primary">bstA</name>
    <name evidence="6" type="ORF">HUW48_07460</name>
</gene>
<protein>
    <submittedName>
        <fullName evidence="6">Bacillithiol transferase BstA</fullName>
    </submittedName>
</protein>